<dbReference type="Gene3D" id="1.10.287.110">
    <property type="entry name" value="DnaJ domain"/>
    <property type="match status" value="1"/>
</dbReference>
<gene>
    <name evidence="9" type="ORF">O0V09_01605</name>
</gene>
<evidence type="ECO:0000259" key="8">
    <source>
        <dbReference type="PROSITE" id="PS50076"/>
    </source>
</evidence>
<name>A0A9J6RHE8_9GAMM</name>
<evidence type="ECO:0000256" key="6">
    <source>
        <dbReference type="ARBA" id="ARBA00038105"/>
    </source>
</evidence>
<comment type="similarity">
    <text evidence="6">Belongs to the TIM14 family.</text>
</comment>
<feature type="transmembrane region" description="Helical" evidence="7">
    <location>
        <begin position="33"/>
        <end position="50"/>
    </location>
</feature>
<evidence type="ECO:0000313" key="9">
    <source>
        <dbReference type="EMBL" id="MCZ0863875.1"/>
    </source>
</evidence>
<evidence type="ECO:0000313" key="10">
    <source>
        <dbReference type="Proteomes" id="UP001069090"/>
    </source>
</evidence>
<comment type="subcellular location">
    <subcellularLocation>
        <location evidence="1">Membrane</location>
        <topology evidence="1">Single-pass membrane protein</topology>
    </subcellularLocation>
</comment>
<dbReference type="InterPro" id="IPR036869">
    <property type="entry name" value="J_dom_sf"/>
</dbReference>
<evidence type="ECO:0000256" key="1">
    <source>
        <dbReference type="ARBA" id="ARBA00004167"/>
    </source>
</evidence>
<keyword evidence="5" id="KW-0143">Chaperone</keyword>
<dbReference type="AlphaFoldDB" id="A0A9J6RHE8"/>
<proteinExistence type="inferred from homology"/>
<evidence type="ECO:0000256" key="7">
    <source>
        <dbReference type="SAM" id="Phobius"/>
    </source>
</evidence>
<dbReference type="RefSeq" id="WP_258330023.1">
    <property type="nucleotide sequence ID" value="NZ_JAPTGG010000001.1"/>
</dbReference>
<dbReference type="PANTHER" id="PTHR12763:SF28">
    <property type="entry name" value="GEO10507P1-RELATED"/>
    <property type="match status" value="1"/>
</dbReference>
<evidence type="ECO:0000256" key="5">
    <source>
        <dbReference type="ARBA" id="ARBA00023186"/>
    </source>
</evidence>
<dbReference type="PROSITE" id="PS50076">
    <property type="entry name" value="DNAJ_2"/>
    <property type="match status" value="1"/>
</dbReference>
<dbReference type="EMBL" id="JAPTGG010000001">
    <property type="protein sequence ID" value="MCZ0863875.1"/>
    <property type="molecule type" value="Genomic_DNA"/>
</dbReference>
<dbReference type="PANTHER" id="PTHR12763">
    <property type="match status" value="1"/>
</dbReference>
<dbReference type="Proteomes" id="UP001069090">
    <property type="component" value="Unassembled WGS sequence"/>
</dbReference>
<protein>
    <submittedName>
        <fullName evidence="9">DnaJ domain-containing protein</fullName>
    </submittedName>
</protein>
<feature type="transmembrane region" description="Helical" evidence="7">
    <location>
        <begin position="57"/>
        <end position="76"/>
    </location>
</feature>
<feature type="domain" description="J" evidence="8">
    <location>
        <begin position="105"/>
        <end position="158"/>
    </location>
</feature>
<keyword evidence="3 7" id="KW-1133">Transmembrane helix</keyword>
<dbReference type="SUPFAM" id="SSF46565">
    <property type="entry name" value="Chaperone J-domain"/>
    <property type="match status" value="1"/>
</dbReference>
<dbReference type="InterPro" id="IPR001623">
    <property type="entry name" value="DnaJ_domain"/>
</dbReference>
<evidence type="ECO:0000256" key="4">
    <source>
        <dbReference type="ARBA" id="ARBA00023136"/>
    </source>
</evidence>
<dbReference type="Pfam" id="PF00226">
    <property type="entry name" value="DnaJ"/>
    <property type="match status" value="1"/>
</dbReference>
<reference evidence="9 10" key="1">
    <citation type="submission" date="2022-12" db="EMBL/GenBank/DDBJ databases">
        <title>Dasania phycosphaerae sp. nov., isolated from particulate material of the south coast of Korea.</title>
        <authorList>
            <person name="Jiang Y."/>
        </authorList>
    </citation>
    <scope>NUCLEOTIDE SEQUENCE [LARGE SCALE GENOMIC DNA]</scope>
    <source>
        <strain evidence="9 10">GY-19</strain>
    </source>
</reference>
<sequence length="158" mass="17293">MIRIILIVAIVLAVVIALKQVKNTPPAQRKKLYIKLAVGITAAVVLLLALTGRIHWIGGLIAACVPLFRAALPYALRYLPFLQAKNSEQQQQQKPQAQVNVSVDEAYQVLGLQPGADQEAVIAAHRKLIQKMHPDRGGNDYLAAQINQAKEVLLKHLG</sequence>
<dbReference type="CDD" id="cd06257">
    <property type="entry name" value="DnaJ"/>
    <property type="match status" value="1"/>
</dbReference>
<organism evidence="9 10">
    <name type="scientific">Dasania phycosphaerae</name>
    <dbReference type="NCBI Taxonomy" id="2950436"/>
    <lineage>
        <taxon>Bacteria</taxon>
        <taxon>Pseudomonadati</taxon>
        <taxon>Pseudomonadota</taxon>
        <taxon>Gammaproteobacteria</taxon>
        <taxon>Cellvibrionales</taxon>
        <taxon>Spongiibacteraceae</taxon>
        <taxon>Dasania</taxon>
    </lineage>
</organism>
<comment type="caution">
    <text evidence="9">The sequence shown here is derived from an EMBL/GenBank/DDBJ whole genome shotgun (WGS) entry which is preliminary data.</text>
</comment>
<keyword evidence="10" id="KW-1185">Reference proteome</keyword>
<evidence type="ECO:0000256" key="2">
    <source>
        <dbReference type="ARBA" id="ARBA00022692"/>
    </source>
</evidence>
<dbReference type="SMART" id="SM00271">
    <property type="entry name" value="DnaJ"/>
    <property type="match status" value="1"/>
</dbReference>
<evidence type="ECO:0000256" key="3">
    <source>
        <dbReference type="ARBA" id="ARBA00022989"/>
    </source>
</evidence>
<keyword evidence="4 7" id="KW-0472">Membrane</keyword>
<accession>A0A9J6RHE8</accession>
<dbReference type="GO" id="GO:0016020">
    <property type="term" value="C:membrane"/>
    <property type="evidence" value="ECO:0007669"/>
    <property type="project" value="UniProtKB-SubCell"/>
</dbReference>
<keyword evidence="2 7" id="KW-0812">Transmembrane</keyword>